<protein>
    <submittedName>
        <fullName evidence="2">Uncharacterized protein</fullName>
    </submittedName>
</protein>
<keyword evidence="3" id="KW-1185">Reference proteome</keyword>
<organism evidence="2 3">
    <name type="scientific">Hypsizygus marmoreus</name>
    <name type="common">White beech mushroom</name>
    <name type="synonym">Agaricus marmoreus</name>
    <dbReference type="NCBI Taxonomy" id="39966"/>
    <lineage>
        <taxon>Eukaryota</taxon>
        <taxon>Fungi</taxon>
        <taxon>Dikarya</taxon>
        <taxon>Basidiomycota</taxon>
        <taxon>Agaricomycotina</taxon>
        <taxon>Agaricomycetes</taxon>
        <taxon>Agaricomycetidae</taxon>
        <taxon>Agaricales</taxon>
        <taxon>Tricholomatineae</taxon>
        <taxon>Lyophyllaceae</taxon>
        <taxon>Hypsizygus</taxon>
    </lineage>
</organism>
<sequence>MSSTHSSDSSTSEDVIFDSRAPSPHCLSLLLTEPWTIQAGHTTYQLHEDGTIKIEFMVPDGEDEDNSGEYHLRSHPQPNAHRPPDVAEDDLNARDDVSATSSSHAAPTIFPTPDNLPPSNIDPSTHADVLRHAERVSQASATTISDQFLCT</sequence>
<reference evidence="2" key="1">
    <citation type="submission" date="2018-04" db="EMBL/GenBank/DDBJ databases">
        <title>Whole genome sequencing of Hypsizygus marmoreus.</title>
        <authorList>
            <person name="Choi I.-G."/>
            <person name="Min B."/>
            <person name="Kim J.-G."/>
            <person name="Kim S."/>
            <person name="Oh Y.-L."/>
            <person name="Kong W.-S."/>
            <person name="Park H."/>
            <person name="Jeong J."/>
            <person name="Song E.-S."/>
        </authorList>
    </citation>
    <scope>NUCLEOTIDE SEQUENCE [LARGE SCALE GENOMIC DNA]</scope>
    <source>
        <strain evidence="2">51987-8</strain>
    </source>
</reference>
<dbReference type="AlphaFoldDB" id="A0A369JZX6"/>
<dbReference type="Proteomes" id="UP000076154">
    <property type="component" value="Unassembled WGS sequence"/>
</dbReference>
<dbReference type="InParanoid" id="A0A369JZX6"/>
<evidence type="ECO:0000313" key="3">
    <source>
        <dbReference type="Proteomes" id="UP000076154"/>
    </source>
</evidence>
<evidence type="ECO:0000313" key="2">
    <source>
        <dbReference type="EMBL" id="RDB25004.1"/>
    </source>
</evidence>
<name>A0A369JZX6_HYPMA</name>
<dbReference type="EMBL" id="LUEZ02000041">
    <property type="protein sequence ID" value="RDB25004.1"/>
    <property type="molecule type" value="Genomic_DNA"/>
</dbReference>
<feature type="region of interest" description="Disordered" evidence="1">
    <location>
        <begin position="58"/>
        <end position="123"/>
    </location>
</feature>
<proteinExistence type="predicted"/>
<comment type="caution">
    <text evidence="2">The sequence shown here is derived from an EMBL/GenBank/DDBJ whole genome shotgun (WGS) entry which is preliminary data.</text>
</comment>
<evidence type="ECO:0000256" key="1">
    <source>
        <dbReference type="SAM" id="MobiDB-lite"/>
    </source>
</evidence>
<gene>
    <name evidence="2" type="ORF">Hypma_008126</name>
</gene>
<accession>A0A369JZX6</accession>